<evidence type="ECO:0000256" key="5">
    <source>
        <dbReference type="ARBA" id="ARBA00022840"/>
    </source>
</evidence>
<keyword evidence="11" id="KW-1185">Reference proteome</keyword>
<evidence type="ECO:0000256" key="7">
    <source>
        <dbReference type="ARBA" id="ARBA00023065"/>
    </source>
</evidence>
<dbReference type="InterPro" id="IPR003593">
    <property type="entry name" value="AAA+_ATPase"/>
</dbReference>
<dbReference type="Pfam" id="PF08402">
    <property type="entry name" value="TOBE_2"/>
    <property type="match status" value="1"/>
</dbReference>
<dbReference type="SUPFAM" id="SSF52540">
    <property type="entry name" value="P-loop containing nucleoside triphosphate hydrolases"/>
    <property type="match status" value="1"/>
</dbReference>
<dbReference type="InterPro" id="IPR050093">
    <property type="entry name" value="ABC_SmlMolc_Importer"/>
</dbReference>
<protein>
    <submittedName>
        <fullName evidence="10">ABC transporter ATP-binding protein</fullName>
    </submittedName>
</protein>
<keyword evidence="8" id="KW-0472">Membrane</keyword>
<keyword evidence="3" id="KW-0410">Iron transport</keyword>
<name>A0ABV6R0E7_9CAUL</name>
<proteinExistence type="predicted"/>
<dbReference type="InterPro" id="IPR027417">
    <property type="entry name" value="P-loop_NTPase"/>
</dbReference>
<keyword evidence="1" id="KW-0813">Transport</keyword>
<dbReference type="CDD" id="cd03259">
    <property type="entry name" value="ABC_Carb_Solutes_like"/>
    <property type="match status" value="1"/>
</dbReference>
<evidence type="ECO:0000256" key="3">
    <source>
        <dbReference type="ARBA" id="ARBA00022496"/>
    </source>
</evidence>
<evidence type="ECO:0000313" key="11">
    <source>
        <dbReference type="Proteomes" id="UP001589906"/>
    </source>
</evidence>
<dbReference type="GO" id="GO:0005524">
    <property type="term" value="F:ATP binding"/>
    <property type="evidence" value="ECO:0007669"/>
    <property type="project" value="UniProtKB-KW"/>
</dbReference>
<dbReference type="InterPro" id="IPR008995">
    <property type="entry name" value="Mo/tungstate-bd_C_term_dom"/>
</dbReference>
<keyword evidence="2" id="KW-1003">Cell membrane</keyword>
<dbReference type="InterPro" id="IPR017871">
    <property type="entry name" value="ABC_transporter-like_CS"/>
</dbReference>
<evidence type="ECO:0000256" key="8">
    <source>
        <dbReference type="ARBA" id="ARBA00023136"/>
    </source>
</evidence>
<dbReference type="SUPFAM" id="SSF50331">
    <property type="entry name" value="MOP-like"/>
    <property type="match status" value="1"/>
</dbReference>
<keyword evidence="6" id="KW-0408">Iron</keyword>
<organism evidence="10 11">
    <name type="scientific">Brevundimonas balnearis</name>
    <dbReference type="NCBI Taxonomy" id="1572858"/>
    <lineage>
        <taxon>Bacteria</taxon>
        <taxon>Pseudomonadati</taxon>
        <taxon>Pseudomonadota</taxon>
        <taxon>Alphaproteobacteria</taxon>
        <taxon>Caulobacterales</taxon>
        <taxon>Caulobacteraceae</taxon>
        <taxon>Brevundimonas</taxon>
    </lineage>
</organism>
<dbReference type="Gene3D" id="3.40.50.300">
    <property type="entry name" value="P-loop containing nucleotide triphosphate hydrolases"/>
    <property type="match status" value="1"/>
</dbReference>
<gene>
    <name evidence="10" type="ORF">ACFFGE_04280</name>
</gene>
<evidence type="ECO:0000256" key="1">
    <source>
        <dbReference type="ARBA" id="ARBA00022448"/>
    </source>
</evidence>
<evidence type="ECO:0000256" key="2">
    <source>
        <dbReference type="ARBA" id="ARBA00022475"/>
    </source>
</evidence>
<dbReference type="InterPro" id="IPR015853">
    <property type="entry name" value="ABC_transpr_FbpC"/>
</dbReference>
<dbReference type="Pfam" id="PF00005">
    <property type="entry name" value="ABC_tran"/>
    <property type="match status" value="1"/>
</dbReference>
<feature type="domain" description="ABC transporter" evidence="9">
    <location>
        <begin position="6"/>
        <end position="238"/>
    </location>
</feature>
<dbReference type="RefSeq" id="WP_376834623.1">
    <property type="nucleotide sequence ID" value="NZ_JBHLSW010000003.1"/>
</dbReference>
<keyword evidence="4" id="KW-0547">Nucleotide-binding</keyword>
<sequence>MTAEPLICEDLTRRFGRRTAVDGVSLRLEPGRITALLGPSGCGKSTLLRMIAGLEPLDGGVIRHGETLIASTRRAVPPERRRIGLVFQDHALFPHLSVIDNVAFGLAHLPRAARREQAAHWLERVGIGDRGGDWPHQLSGGQQQRVALARALAPEPRAILLDEPFSSLDAYLRAEVREDLARTLKAAGVAALIVTHDARDAMLMADDLILMDQGRVLQAGSPEDCYARPVSLSAARLLGDVEVAMGDRAGGRVLTPWGEVASDGPEGPAHVMFRPEALSLSADGLEAAVVSVAYAGDQAEVDVERQGARATLLAAPGAVRVGDAVRVRLDVARAVTLD</sequence>
<dbReference type="SMART" id="SM00382">
    <property type="entry name" value="AAA"/>
    <property type="match status" value="1"/>
</dbReference>
<dbReference type="Proteomes" id="UP001589906">
    <property type="component" value="Unassembled WGS sequence"/>
</dbReference>
<comment type="caution">
    <text evidence="10">The sequence shown here is derived from an EMBL/GenBank/DDBJ whole genome shotgun (WGS) entry which is preliminary data.</text>
</comment>
<dbReference type="InterPro" id="IPR003439">
    <property type="entry name" value="ABC_transporter-like_ATP-bd"/>
</dbReference>
<keyword evidence="7" id="KW-0406">Ion transport</keyword>
<accession>A0ABV6R0E7</accession>
<dbReference type="PANTHER" id="PTHR42781">
    <property type="entry name" value="SPERMIDINE/PUTRESCINE IMPORT ATP-BINDING PROTEIN POTA"/>
    <property type="match status" value="1"/>
</dbReference>
<evidence type="ECO:0000256" key="6">
    <source>
        <dbReference type="ARBA" id="ARBA00023004"/>
    </source>
</evidence>
<dbReference type="EMBL" id="JBHLSW010000003">
    <property type="protein sequence ID" value="MFC0633096.1"/>
    <property type="molecule type" value="Genomic_DNA"/>
</dbReference>
<keyword evidence="5 10" id="KW-0067">ATP-binding</keyword>
<dbReference type="PROSITE" id="PS50893">
    <property type="entry name" value="ABC_TRANSPORTER_2"/>
    <property type="match status" value="1"/>
</dbReference>
<dbReference type="PANTHER" id="PTHR42781:SF4">
    <property type="entry name" value="SPERMIDINE_PUTRESCINE IMPORT ATP-BINDING PROTEIN POTA"/>
    <property type="match status" value="1"/>
</dbReference>
<dbReference type="InterPro" id="IPR013611">
    <property type="entry name" value="Transp-assoc_OB_typ2"/>
</dbReference>
<reference evidence="10 11" key="1">
    <citation type="submission" date="2024-09" db="EMBL/GenBank/DDBJ databases">
        <authorList>
            <person name="Sun Q."/>
            <person name="Mori K."/>
        </authorList>
    </citation>
    <scope>NUCLEOTIDE SEQUENCE [LARGE SCALE GENOMIC DNA]</scope>
    <source>
        <strain evidence="10 11">NCAIM B.02621</strain>
    </source>
</reference>
<evidence type="ECO:0000313" key="10">
    <source>
        <dbReference type="EMBL" id="MFC0633096.1"/>
    </source>
</evidence>
<evidence type="ECO:0000256" key="4">
    <source>
        <dbReference type="ARBA" id="ARBA00022741"/>
    </source>
</evidence>
<evidence type="ECO:0000259" key="9">
    <source>
        <dbReference type="PROSITE" id="PS50893"/>
    </source>
</evidence>
<dbReference type="PROSITE" id="PS00211">
    <property type="entry name" value="ABC_TRANSPORTER_1"/>
    <property type="match status" value="1"/>
</dbReference>